<dbReference type="EMBL" id="JAAGWQ010000129">
    <property type="protein sequence ID" value="KAF5665005.1"/>
    <property type="molecule type" value="Genomic_DNA"/>
</dbReference>
<reference evidence="1 2" key="1">
    <citation type="submission" date="2020-05" db="EMBL/GenBank/DDBJ databases">
        <title>Identification and distribution of gene clusters putatively required for synthesis of sphingolipid metabolism inhibitors in phylogenetically diverse species of the filamentous fungus Fusarium.</title>
        <authorList>
            <person name="Kim H.-S."/>
            <person name="Busman M."/>
            <person name="Brown D.W."/>
            <person name="Divon H."/>
            <person name="Uhlig S."/>
            <person name="Proctor R.H."/>
        </authorList>
    </citation>
    <scope>NUCLEOTIDE SEQUENCE [LARGE SCALE GENOMIC DNA]</scope>
    <source>
        <strain evidence="1 2">NRRL 20693</strain>
    </source>
</reference>
<dbReference type="OrthoDB" id="5581574at2759"/>
<evidence type="ECO:0000313" key="2">
    <source>
        <dbReference type="Proteomes" id="UP000567885"/>
    </source>
</evidence>
<comment type="caution">
    <text evidence="1">The sequence shown here is derived from an EMBL/GenBank/DDBJ whole genome shotgun (WGS) entry which is preliminary data.</text>
</comment>
<protein>
    <submittedName>
        <fullName evidence="1">Uncharacterized protein</fullName>
    </submittedName>
</protein>
<dbReference type="AlphaFoldDB" id="A0A8H5T3L1"/>
<accession>A0A8H5T3L1</accession>
<organism evidence="1 2">
    <name type="scientific">Fusarium heterosporum</name>
    <dbReference type="NCBI Taxonomy" id="42747"/>
    <lineage>
        <taxon>Eukaryota</taxon>
        <taxon>Fungi</taxon>
        <taxon>Dikarya</taxon>
        <taxon>Ascomycota</taxon>
        <taxon>Pezizomycotina</taxon>
        <taxon>Sordariomycetes</taxon>
        <taxon>Hypocreomycetidae</taxon>
        <taxon>Hypocreales</taxon>
        <taxon>Nectriaceae</taxon>
        <taxon>Fusarium</taxon>
        <taxon>Fusarium heterosporum species complex</taxon>
    </lineage>
</organism>
<dbReference type="Proteomes" id="UP000567885">
    <property type="component" value="Unassembled WGS sequence"/>
</dbReference>
<evidence type="ECO:0000313" key="1">
    <source>
        <dbReference type="EMBL" id="KAF5665005.1"/>
    </source>
</evidence>
<gene>
    <name evidence="1" type="ORF">FHETE_6865</name>
</gene>
<proteinExistence type="predicted"/>
<keyword evidence="2" id="KW-1185">Reference proteome</keyword>
<sequence length="198" mass="22276">MLVPQLQALALLDFAFRDPEVNFSEGQKLVDNVNRNLVREEEFWIATVGELTTSLAIKLIEHPESPLPIKFTWADKTAIYNSGDGNASFYIVDNSEERPWTLEPDIKIDVAKLNVQNLFHFTETIINATMDIEDGKIPVPNIFTGKLIVGRSPDDKGKWYLQSTESGLFQSLVSGFTIKTDLGVDFPTQIPDDFRVPC</sequence>
<name>A0A8H5T3L1_FUSHE</name>